<proteinExistence type="predicted"/>
<dbReference type="InterPro" id="IPR009646">
    <property type="entry name" value="Root_cap"/>
</dbReference>
<sequence length="340" mass="37718">MAFTVKKNFLLNSWEILGILMLMWLSTISVEAFPLAGGGSRRVKCNLIQYIACYYIWQTCPLQCPTFCLMDCATCKPVCSCNYPGAVCQDPRFVGGDGITFYFHGKRNQDFCLVSDANLHINAHFIGKRNAKMKRDFTWVQSIGILFGNHQLLVGAKKTSKWEENVDHLEFSFDGKSISIPHKQGAIWQSTKGQHVMVTRTSNTNGVTVEVPGNFKVTAVVIPISAEESRVHGYDITDEDCFAHLELNFKFYKLTGNVDGVLGQTYRSNYVSKVKMGVTMPVMGGHLKYLSSHLFASDCTVSQFHGNSMLGVGSNELATEHPALTCSSGRIHGNGVVFKK</sequence>
<dbReference type="AlphaFoldDB" id="A0AA41SIV6"/>
<dbReference type="EMBL" id="JAJJMA010179391">
    <property type="protein sequence ID" value="MCL7037467.1"/>
    <property type="molecule type" value="Genomic_DNA"/>
</dbReference>
<name>A0AA41SIV6_PAPNU</name>
<reference evidence="1" key="1">
    <citation type="submission" date="2022-03" db="EMBL/GenBank/DDBJ databases">
        <title>A functionally conserved STORR gene fusion in Papaver species that diverged 16.8 million years ago.</title>
        <authorList>
            <person name="Catania T."/>
        </authorList>
    </citation>
    <scope>NUCLEOTIDE SEQUENCE</scope>
    <source>
        <strain evidence="1">S-191538</strain>
    </source>
</reference>
<protein>
    <submittedName>
        <fullName evidence="1">Uncharacterized protein</fullName>
    </submittedName>
</protein>
<dbReference type="Proteomes" id="UP001177140">
    <property type="component" value="Unassembled WGS sequence"/>
</dbReference>
<accession>A0AA41SIV6</accession>
<dbReference type="Pfam" id="PF06830">
    <property type="entry name" value="Root_cap"/>
    <property type="match status" value="1"/>
</dbReference>
<organism evidence="1 2">
    <name type="scientific">Papaver nudicaule</name>
    <name type="common">Iceland poppy</name>
    <dbReference type="NCBI Taxonomy" id="74823"/>
    <lineage>
        <taxon>Eukaryota</taxon>
        <taxon>Viridiplantae</taxon>
        <taxon>Streptophyta</taxon>
        <taxon>Embryophyta</taxon>
        <taxon>Tracheophyta</taxon>
        <taxon>Spermatophyta</taxon>
        <taxon>Magnoliopsida</taxon>
        <taxon>Ranunculales</taxon>
        <taxon>Papaveraceae</taxon>
        <taxon>Papaveroideae</taxon>
        <taxon>Papaver</taxon>
    </lineage>
</organism>
<dbReference type="PANTHER" id="PTHR31656">
    <property type="entry name" value="ROOT CAP DOMAIN-CONTAINING PROTEIN"/>
    <property type="match status" value="1"/>
</dbReference>
<gene>
    <name evidence="1" type="ORF">MKW94_017379</name>
</gene>
<evidence type="ECO:0000313" key="1">
    <source>
        <dbReference type="EMBL" id="MCL7037467.1"/>
    </source>
</evidence>
<evidence type="ECO:0000313" key="2">
    <source>
        <dbReference type="Proteomes" id="UP001177140"/>
    </source>
</evidence>
<comment type="caution">
    <text evidence="1">The sequence shown here is derived from an EMBL/GenBank/DDBJ whole genome shotgun (WGS) entry which is preliminary data.</text>
</comment>
<keyword evidence="2" id="KW-1185">Reference proteome</keyword>